<dbReference type="Proteomes" id="UP000320496">
    <property type="component" value="Chromosome"/>
</dbReference>
<proteinExistence type="predicted"/>
<dbReference type="AlphaFoldDB" id="A0A517Z8J0"/>
<dbReference type="InterPro" id="IPR029069">
    <property type="entry name" value="HotDog_dom_sf"/>
</dbReference>
<dbReference type="OrthoDB" id="272251at2"/>
<evidence type="ECO:0000256" key="1">
    <source>
        <dbReference type="ARBA" id="ARBA00023239"/>
    </source>
</evidence>
<dbReference type="EMBL" id="CP036275">
    <property type="protein sequence ID" value="QDU38810.1"/>
    <property type="molecule type" value="Genomic_DNA"/>
</dbReference>
<dbReference type="PANTHER" id="PTHR30272:SF1">
    <property type="entry name" value="3-HYDROXYACYL-[ACYL-CARRIER-PROTEIN] DEHYDRATASE"/>
    <property type="match status" value="1"/>
</dbReference>
<accession>A0A517Z8J0</accession>
<dbReference type="KEGG" id="mri:Mal4_31400"/>
<sequence length="185" mass="21043">MSRRAFFDYRRFDCTRPRFGPDEIRRVNPQRHEMEQLSGVVWADEQAHEVAGFKDVREDEFWVRGHMPDYALMPGVIMCEAAGQLVSFYVRHFDVLSAGDFIGFGGMDRIRFRHPVFPGTRLMLGARATRIDPRFGATFQLQGYADGRVVFGGEMVAVTLSSDEAPRQPVVPGPHRRVARRLAGV</sequence>
<keyword evidence="3" id="KW-1185">Reference proteome</keyword>
<gene>
    <name evidence="2" type="primary">fabZ_2</name>
    <name evidence="2" type="ORF">Mal4_31400</name>
</gene>
<dbReference type="EC" id="4.2.1.59" evidence="2"/>
<dbReference type="GO" id="GO:0019171">
    <property type="term" value="F:(3R)-hydroxyacyl-[acyl-carrier-protein] dehydratase activity"/>
    <property type="evidence" value="ECO:0007669"/>
    <property type="project" value="UniProtKB-EC"/>
</dbReference>
<dbReference type="Gene3D" id="3.10.129.10">
    <property type="entry name" value="Hotdog Thioesterase"/>
    <property type="match status" value="1"/>
</dbReference>
<dbReference type="Pfam" id="PF07977">
    <property type="entry name" value="FabA"/>
    <property type="match status" value="1"/>
</dbReference>
<name>A0A517Z8J0_9PLAN</name>
<keyword evidence="1 2" id="KW-0456">Lyase</keyword>
<dbReference type="SUPFAM" id="SSF54637">
    <property type="entry name" value="Thioesterase/thiol ester dehydrase-isomerase"/>
    <property type="match status" value="1"/>
</dbReference>
<reference evidence="2 3" key="1">
    <citation type="submission" date="2019-02" db="EMBL/GenBank/DDBJ databases">
        <title>Deep-cultivation of Planctomycetes and their phenomic and genomic characterization uncovers novel biology.</title>
        <authorList>
            <person name="Wiegand S."/>
            <person name="Jogler M."/>
            <person name="Boedeker C."/>
            <person name="Pinto D."/>
            <person name="Vollmers J."/>
            <person name="Rivas-Marin E."/>
            <person name="Kohn T."/>
            <person name="Peeters S.H."/>
            <person name="Heuer A."/>
            <person name="Rast P."/>
            <person name="Oberbeckmann S."/>
            <person name="Bunk B."/>
            <person name="Jeske O."/>
            <person name="Meyerdierks A."/>
            <person name="Storesund J.E."/>
            <person name="Kallscheuer N."/>
            <person name="Luecker S."/>
            <person name="Lage O.M."/>
            <person name="Pohl T."/>
            <person name="Merkel B.J."/>
            <person name="Hornburger P."/>
            <person name="Mueller R.-W."/>
            <person name="Bruemmer F."/>
            <person name="Labrenz M."/>
            <person name="Spormann A.M."/>
            <person name="Op den Camp H."/>
            <person name="Overmann J."/>
            <person name="Amann R."/>
            <person name="Jetten M.S.M."/>
            <person name="Mascher T."/>
            <person name="Medema M.H."/>
            <person name="Devos D.P."/>
            <person name="Kaster A.-K."/>
            <person name="Ovreas L."/>
            <person name="Rohde M."/>
            <person name="Galperin M.Y."/>
            <person name="Jogler C."/>
        </authorList>
    </citation>
    <scope>NUCLEOTIDE SEQUENCE [LARGE SCALE GENOMIC DNA]</scope>
    <source>
        <strain evidence="2 3">Mal4</strain>
    </source>
</reference>
<dbReference type="InterPro" id="IPR013114">
    <property type="entry name" value="FabA_FabZ"/>
</dbReference>
<dbReference type="RefSeq" id="WP_145370060.1">
    <property type="nucleotide sequence ID" value="NZ_CP036275.1"/>
</dbReference>
<dbReference type="PANTHER" id="PTHR30272">
    <property type="entry name" value="3-HYDROXYACYL-[ACYL-CARRIER-PROTEIN] DEHYDRATASE"/>
    <property type="match status" value="1"/>
</dbReference>
<evidence type="ECO:0000313" key="3">
    <source>
        <dbReference type="Proteomes" id="UP000320496"/>
    </source>
</evidence>
<protein>
    <submittedName>
        <fullName evidence="2">3-hydroxyacyl-[acyl-carrier-protein] dehydratase FabZ</fullName>
        <ecNumber evidence="2">4.2.1.59</ecNumber>
    </submittedName>
</protein>
<organism evidence="2 3">
    <name type="scientific">Maioricimonas rarisocia</name>
    <dbReference type="NCBI Taxonomy" id="2528026"/>
    <lineage>
        <taxon>Bacteria</taxon>
        <taxon>Pseudomonadati</taxon>
        <taxon>Planctomycetota</taxon>
        <taxon>Planctomycetia</taxon>
        <taxon>Planctomycetales</taxon>
        <taxon>Planctomycetaceae</taxon>
        <taxon>Maioricimonas</taxon>
    </lineage>
</organism>
<evidence type="ECO:0000313" key="2">
    <source>
        <dbReference type="EMBL" id="QDU38810.1"/>
    </source>
</evidence>